<sequence length="119" mass="13892">MNSSNKQQANSATETNQDLLTWWHRYWLLSTMPIVRCQIAWLENVTQAMALEAELFQAIAKSNEKLTLCLTDSKENCTAQELTEHYQEMVKTLTDANLERLSNVSQLSHEFRRSLWEEI</sequence>
<name>A0AA46YNL3_9GAMM</name>
<gene>
    <name evidence="1" type="ORF">M0220_17020</name>
</gene>
<keyword evidence="2" id="KW-1185">Reference proteome</keyword>
<organism evidence="1 2">
    <name type="scientific">Halomonas qinghailakensis</name>
    <dbReference type="NCBI Taxonomy" id="2937790"/>
    <lineage>
        <taxon>Bacteria</taxon>
        <taxon>Pseudomonadati</taxon>
        <taxon>Pseudomonadota</taxon>
        <taxon>Gammaproteobacteria</taxon>
        <taxon>Oceanospirillales</taxon>
        <taxon>Halomonadaceae</taxon>
        <taxon>Halomonas</taxon>
    </lineage>
</organism>
<proteinExistence type="predicted"/>
<dbReference type="RefSeq" id="WP_264018311.1">
    <property type="nucleotide sequence ID" value="NZ_CP096973.1"/>
</dbReference>
<evidence type="ECO:0000313" key="1">
    <source>
        <dbReference type="EMBL" id="UYO74544.1"/>
    </source>
</evidence>
<dbReference type="AlphaFoldDB" id="A0AA46YNL3"/>
<protein>
    <submittedName>
        <fullName evidence="1">Uncharacterized protein</fullName>
    </submittedName>
</protein>
<dbReference type="Proteomes" id="UP001164935">
    <property type="component" value="Chromosome"/>
</dbReference>
<accession>A0AA46YNL3</accession>
<dbReference type="EMBL" id="CP096973">
    <property type="protein sequence ID" value="UYO74544.1"/>
    <property type="molecule type" value="Genomic_DNA"/>
</dbReference>
<evidence type="ECO:0000313" key="2">
    <source>
        <dbReference type="Proteomes" id="UP001164935"/>
    </source>
</evidence>
<dbReference type="KEGG" id="hqn:M0220_17020"/>
<reference evidence="1" key="1">
    <citation type="submission" date="2022-05" db="EMBL/GenBank/DDBJ databases">
        <title>Complete sequence of a novel PHA-producing Halomonas strain.</title>
        <authorList>
            <person name="Zheng Z."/>
        </authorList>
    </citation>
    <scope>NUCLEOTIDE SEQUENCE</scope>
    <source>
        <strain evidence="1">ZZQ-149</strain>
    </source>
</reference>